<dbReference type="RefSeq" id="WP_076399209.1">
    <property type="nucleotide sequence ID" value="NZ_FTOA01000002.1"/>
</dbReference>
<dbReference type="AlphaFoldDB" id="A0A1N7JJM9"/>
<dbReference type="Pfam" id="PF02367">
    <property type="entry name" value="TsaE"/>
    <property type="match status" value="1"/>
</dbReference>
<gene>
    <name evidence="11" type="ORF">SAMN05421779_102333</name>
</gene>
<evidence type="ECO:0000256" key="2">
    <source>
        <dbReference type="ARBA" id="ARBA00007599"/>
    </source>
</evidence>
<dbReference type="GO" id="GO:0002949">
    <property type="term" value="P:tRNA threonylcarbamoyladenosine modification"/>
    <property type="evidence" value="ECO:0007669"/>
    <property type="project" value="InterPro"/>
</dbReference>
<dbReference type="GO" id="GO:0005737">
    <property type="term" value="C:cytoplasm"/>
    <property type="evidence" value="ECO:0007669"/>
    <property type="project" value="UniProtKB-SubCell"/>
</dbReference>
<organism evidence="11 12">
    <name type="scientific">Insolitispirillum peregrinum</name>
    <dbReference type="NCBI Taxonomy" id="80876"/>
    <lineage>
        <taxon>Bacteria</taxon>
        <taxon>Pseudomonadati</taxon>
        <taxon>Pseudomonadota</taxon>
        <taxon>Alphaproteobacteria</taxon>
        <taxon>Rhodospirillales</taxon>
        <taxon>Novispirillaceae</taxon>
        <taxon>Insolitispirillum</taxon>
    </lineage>
</organism>
<dbReference type="InterPro" id="IPR027417">
    <property type="entry name" value="P-loop_NTPase"/>
</dbReference>
<comment type="subcellular location">
    <subcellularLocation>
        <location evidence="1">Cytoplasm</location>
    </subcellularLocation>
</comment>
<keyword evidence="12" id="KW-1185">Reference proteome</keyword>
<comment type="similarity">
    <text evidence="2">Belongs to the TsaE family.</text>
</comment>
<dbReference type="Proteomes" id="UP000185678">
    <property type="component" value="Unassembled WGS sequence"/>
</dbReference>
<name>A0A1N7JJM9_9PROT</name>
<protein>
    <recommendedName>
        <fullName evidence="3">tRNA threonylcarbamoyladenosine biosynthesis protein TsaE</fullName>
    </recommendedName>
    <alternativeName>
        <fullName evidence="10">t(6)A37 threonylcarbamoyladenosine biosynthesis protein TsaE</fullName>
    </alternativeName>
</protein>
<keyword evidence="7" id="KW-0547">Nucleotide-binding</keyword>
<keyword evidence="5" id="KW-0819">tRNA processing</keyword>
<evidence type="ECO:0000256" key="5">
    <source>
        <dbReference type="ARBA" id="ARBA00022694"/>
    </source>
</evidence>
<evidence type="ECO:0000256" key="3">
    <source>
        <dbReference type="ARBA" id="ARBA00019010"/>
    </source>
</evidence>
<evidence type="ECO:0000256" key="1">
    <source>
        <dbReference type="ARBA" id="ARBA00004496"/>
    </source>
</evidence>
<evidence type="ECO:0000256" key="8">
    <source>
        <dbReference type="ARBA" id="ARBA00022840"/>
    </source>
</evidence>
<dbReference type="PANTHER" id="PTHR33540">
    <property type="entry name" value="TRNA THREONYLCARBAMOYLADENOSINE BIOSYNTHESIS PROTEIN TSAE"/>
    <property type="match status" value="1"/>
</dbReference>
<evidence type="ECO:0000313" key="11">
    <source>
        <dbReference type="EMBL" id="SIS49471.1"/>
    </source>
</evidence>
<evidence type="ECO:0000256" key="9">
    <source>
        <dbReference type="ARBA" id="ARBA00022842"/>
    </source>
</evidence>
<dbReference type="STRING" id="80876.SAMN05421779_102333"/>
<evidence type="ECO:0000256" key="10">
    <source>
        <dbReference type="ARBA" id="ARBA00032441"/>
    </source>
</evidence>
<sequence length="168" mass="18160">MTDSTSSASRLSLELATPAATGCLGVALADVLRPGDVLALQGDLGTGKTALCRAYIRAAVGDPAEEVPSPTFTLVQVYDTPGWAIWHYDLYRLEQPEDAYELDIEDAFEEGVALIEWPDRLGRLLPRRAIHLTLIQTGETSRRVDVEAQPHLLSRLSAAFTAAQAAAK</sequence>
<evidence type="ECO:0000256" key="6">
    <source>
        <dbReference type="ARBA" id="ARBA00022723"/>
    </source>
</evidence>
<keyword evidence="4" id="KW-0963">Cytoplasm</keyword>
<dbReference type="InterPro" id="IPR003442">
    <property type="entry name" value="T6A_TsaE"/>
</dbReference>
<proteinExistence type="inferred from homology"/>
<dbReference type="GO" id="GO:0046872">
    <property type="term" value="F:metal ion binding"/>
    <property type="evidence" value="ECO:0007669"/>
    <property type="project" value="UniProtKB-KW"/>
</dbReference>
<dbReference type="PANTHER" id="PTHR33540:SF2">
    <property type="entry name" value="TRNA THREONYLCARBAMOYLADENOSINE BIOSYNTHESIS PROTEIN TSAE"/>
    <property type="match status" value="1"/>
</dbReference>
<reference evidence="11 12" key="1">
    <citation type="submission" date="2017-01" db="EMBL/GenBank/DDBJ databases">
        <authorList>
            <person name="Mah S.A."/>
            <person name="Swanson W.J."/>
            <person name="Moy G.W."/>
            <person name="Vacquier V.D."/>
        </authorList>
    </citation>
    <scope>NUCLEOTIDE SEQUENCE [LARGE SCALE GENOMIC DNA]</scope>
    <source>
        <strain evidence="11 12">DSM 11589</strain>
    </source>
</reference>
<dbReference type="EMBL" id="FTOA01000002">
    <property type="protein sequence ID" value="SIS49471.1"/>
    <property type="molecule type" value="Genomic_DNA"/>
</dbReference>
<dbReference type="NCBIfam" id="TIGR00150">
    <property type="entry name" value="T6A_YjeE"/>
    <property type="match status" value="1"/>
</dbReference>
<keyword evidence="9" id="KW-0460">Magnesium</keyword>
<dbReference type="OrthoDB" id="9800307at2"/>
<keyword evidence="6" id="KW-0479">Metal-binding</keyword>
<dbReference type="GO" id="GO:0005524">
    <property type="term" value="F:ATP binding"/>
    <property type="evidence" value="ECO:0007669"/>
    <property type="project" value="UniProtKB-KW"/>
</dbReference>
<dbReference type="SUPFAM" id="SSF52540">
    <property type="entry name" value="P-loop containing nucleoside triphosphate hydrolases"/>
    <property type="match status" value="1"/>
</dbReference>
<dbReference type="Gene3D" id="3.40.50.300">
    <property type="entry name" value="P-loop containing nucleotide triphosphate hydrolases"/>
    <property type="match status" value="1"/>
</dbReference>
<evidence type="ECO:0000256" key="7">
    <source>
        <dbReference type="ARBA" id="ARBA00022741"/>
    </source>
</evidence>
<accession>A0A1N7JJM9</accession>
<keyword evidence="8" id="KW-0067">ATP-binding</keyword>
<evidence type="ECO:0000313" key="12">
    <source>
        <dbReference type="Proteomes" id="UP000185678"/>
    </source>
</evidence>
<evidence type="ECO:0000256" key="4">
    <source>
        <dbReference type="ARBA" id="ARBA00022490"/>
    </source>
</evidence>